<dbReference type="PANTHER" id="PTHR10587:SF133">
    <property type="entry name" value="CHITIN DEACETYLASE 1-RELATED"/>
    <property type="match status" value="1"/>
</dbReference>
<dbReference type="InterPro" id="IPR002509">
    <property type="entry name" value="NODB_dom"/>
</dbReference>
<dbReference type="GO" id="GO:0009272">
    <property type="term" value="P:fungal-type cell wall biogenesis"/>
    <property type="evidence" value="ECO:0007669"/>
    <property type="project" value="UniProtKB-ARBA"/>
</dbReference>
<dbReference type="Gene3D" id="3.20.20.370">
    <property type="entry name" value="Glycoside hydrolase/deacetylase"/>
    <property type="match status" value="1"/>
</dbReference>
<dbReference type="Pfam" id="PF01522">
    <property type="entry name" value="Polysacc_deac_1"/>
    <property type="match status" value="1"/>
</dbReference>
<reference evidence="6" key="1">
    <citation type="journal article" date="2020" name="Fungal Divers.">
        <title>Resolving the Mortierellaceae phylogeny through synthesis of multi-gene phylogenetics and phylogenomics.</title>
        <authorList>
            <person name="Vandepol N."/>
            <person name="Liber J."/>
            <person name="Desiro A."/>
            <person name="Na H."/>
            <person name="Kennedy M."/>
            <person name="Barry K."/>
            <person name="Grigoriev I.V."/>
            <person name="Miller A.N."/>
            <person name="O'Donnell K."/>
            <person name="Stajich J.E."/>
            <person name="Bonito G."/>
        </authorList>
    </citation>
    <scope>NUCLEOTIDE SEQUENCE</scope>
    <source>
        <strain evidence="6">KOD1015</strain>
    </source>
</reference>
<feature type="signal peptide" evidence="4">
    <location>
        <begin position="1"/>
        <end position="20"/>
    </location>
</feature>
<dbReference type="AlphaFoldDB" id="A0A9P6G1Y1"/>
<proteinExistence type="predicted"/>
<evidence type="ECO:0000256" key="3">
    <source>
        <dbReference type="SAM" id="MobiDB-lite"/>
    </source>
</evidence>
<dbReference type="OrthoDB" id="407355at2759"/>
<protein>
    <submittedName>
        <fullName evidence="6">Chitin deacetylase</fullName>
    </submittedName>
</protein>
<comment type="caution">
    <text evidence="6">The sequence shown here is derived from an EMBL/GenBank/DDBJ whole genome shotgun (WGS) entry which is preliminary data.</text>
</comment>
<feature type="chain" id="PRO_5040443548" evidence="4">
    <location>
        <begin position="21"/>
        <end position="358"/>
    </location>
</feature>
<evidence type="ECO:0000313" key="6">
    <source>
        <dbReference type="EMBL" id="KAF9585316.1"/>
    </source>
</evidence>
<dbReference type="GO" id="GO:0016020">
    <property type="term" value="C:membrane"/>
    <property type="evidence" value="ECO:0007669"/>
    <property type="project" value="TreeGrafter"/>
</dbReference>
<organism evidence="6 7">
    <name type="scientific">Lunasporangiospora selenospora</name>
    <dbReference type="NCBI Taxonomy" id="979761"/>
    <lineage>
        <taxon>Eukaryota</taxon>
        <taxon>Fungi</taxon>
        <taxon>Fungi incertae sedis</taxon>
        <taxon>Mucoromycota</taxon>
        <taxon>Mortierellomycotina</taxon>
        <taxon>Mortierellomycetes</taxon>
        <taxon>Mortierellales</taxon>
        <taxon>Mortierellaceae</taxon>
        <taxon>Lunasporangiospora</taxon>
    </lineage>
</organism>
<feature type="compositionally biased region" description="Gly residues" evidence="3">
    <location>
        <begin position="305"/>
        <end position="319"/>
    </location>
</feature>
<dbReference type="SUPFAM" id="SSF88713">
    <property type="entry name" value="Glycoside hydrolase/deacetylase"/>
    <property type="match status" value="1"/>
</dbReference>
<evidence type="ECO:0000256" key="4">
    <source>
        <dbReference type="SAM" id="SignalP"/>
    </source>
</evidence>
<dbReference type="InterPro" id="IPR011330">
    <property type="entry name" value="Glyco_hydro/deAcase_b/a-brl"/>
</dbReference>
<keyword evidence="7" id="KW-1185">Reference proteome</keyword>
<dbReference type="GO" id="GO:0005975">
    <property type="term" value="P:carbohydrate metabolic process"/>
    <property type="evidence" value="ECO:0007669"/>
    <property type="project" value="InterPro"/>
</dbReference>
<dbReference type="EMBL" id="JAABOA010000207">
    <property type="protein sequence ID" value="KAF9585316.1"/>
    <property type="molecule type" value="Genomic_DNA"/>
</dbReference>
<accession>A0A9P6G1Y1</accession>
<name>A0A9P6G1Y1_9FUNG</name>
<dbReference type="Proteomes" id="UP000780801">
    <property type="component" value="Unassembled WGS sequence"/>
</dbReference>
<evidence type="ECO:0000256" key="2">
    <source>
        <dbReference type="ARBA" id="ARBA00022801"/>
    </source>
</evidence>
<gene>
    <name evidence="6" type="primary">CDA2_5</name>
    <name evidence="6" type="ORF">BGW38_002929</name>
</gene>
<dbReference type="PROSITE" id="PS51677">
    <property type="entry name" value="NODB"/>
    <property type="match status" value="1"/>
</dbReference>
<evidence type="ECO:0000313" key="7">
    <source>
        <dbReference type="Proteomes" id="UP000780801"/>
    </source>
</evidence>
<sequence>MKSTLYISAILLLGNAIVHAQFNAAEFPPGNELPPVNSPQVVEWMKAINPSQIPNFPLLKGSPPTCTGNTYAPDQCWSACQPCYKDDVRVCPKAGDWAITYDDGPSPDTPRLLQELKKRNIKATFFVMGTNVVKNAEILKQEVAEGHNIASHTWSHRPLTTLTTEQIVAEIKWTEKAVFDITGIKMKYIRPPYGDIDNRVRGIIKQLGYVVVGWTSDTYDSKDFSQTPATMAAAVTTFSTTLKTYAAAPGNEGIITLEHDHNPNVVSYGLSLLPAIDNINLKIMSVDQCLGDKQPYQNSPANNGTNGGNGGNGGTGGKGNDTTKPEIIRSAAGPSMGRSKILEIAVGVLAFGAALASF</sequence>
<keyword evidence="2" id="KW-0378">Hydrolase</keyword>
<keyword evidence="1" id="KW-0479">Metal-binding</keyword>
<dbReference type="GO" id="GO:0046872">
    <property type="term" value="F:metal ion binding"/>
    <property type="evidence" value="ECO:0007669"/>
    <property type="project" value="UniProtKB-KW"/>
</dbReference>
<feature type="domain" description="NodB homology" evidence="5">
    <location>
        <begin position="95"/>
        <end position="291"/>
    </location>
</feature>
<evidence type="ECO:0000256" key="1">
    <source>
        <dbReference type="ARBA" id="ARBA00022723"/>
    </source>
</evidence>
<feature type="region of interest" description="Disordered" evidence="3">
    <location>
        <begin position="294"/>
        <end position="332"/>
    </location>
</feature>
<dbReference type="PANTHER" id="PTHR10587">
    <property type="entry name" value="GLYCOSYL TRANSFERASE-RELATED"/>
    <property type="match status" value="1"/>
</dbReference>
<dbReference type="GO" id="GO:0004099">
    <property type="term" value="F:chitin deacetylase activity"/>
    <property type="evidence" value="ECO:0007669"/>
    <property type="project" value="TreeGrafter"/>
</dbReference>
<evidence type="ECO:0000259" key="5">
    <source>
        <dbReference type="PROSITE" id="PS51677"/>
    </source>
</evidence>
<keyword evidence="4" id="KW-0732">Signal</keyword>
<dbReference type="InterPro" id="IPR050248">
    <property type="entry name" value="Polysacc_deacetylase_ArnD"/>
</dbReference>